<dbReference type="PIRSF" id="PIRSF004525">
    <property type="entry name" value="Pilin_peptidase-dep_B_prd"/>
    <property type="match status" value="1"/>
</dbReference>
<dbReference type="AlphaFoldDB" id="A0A0Q2MVS4"/>
<dbReference type="Proteomes" id="UP000051221">
    <property type="component" value="Unassembled WGS sequence"/>
</dbReference>
<feature type="transmembrane region" description="Helical" evidence="1">
    <location>
        <begin position="12"/>
        <end position="37"/>
    </location>
</feature>
<name>A0A0Q2MVS4_VIBFU</name>
<dbReference type="InterPro" id="IPR016419">
    <property type="entry name" value="Prepilin_Pept-dep_B_prd"/>
</dbReference>
<dbReference type="InParanoid" id="A0A0Q2MVS4"/>
<keyword evidence="1" id="KW-1133">Transmembrane helix</keyword>
<reference evidence="2 3" key="1">
    <citation type="submission" date="2015-08" db="EMBL/GenBank/DDBJ databases">
        <title>Antibacterial properties of a collection of Vibrionaceae strains.</title>
        <authorList>
            <person name="Giubergia S."/>
        </authorList>
    </citation>
    <scope>NUCLEOTIDE SEQUENCE [LARGE SCALE GENOMIC DNA]</scope>
    <source>
        <strain evidence="2 3">S0821</strain>
    </source>
</reference>
<dbReference type="RefSeq" id="WP_055467117.1">
    <property type="nucleotide sequence ID" value="NZ_LKHS01000028.1"/>
</dbReference>
<proteinExistence type="predicted"/>
<keyword evidence="1" id="KW-0472">Membrane</keyword>
<keyword evidence="1" id="KW-0812">Transmembrane</keyword>
<comment type="caution">
    <text evidence="2">The sequence shown here is derived from an EMBL/GenBank/DDBJ whole genome shotgun (WGS) entry which is preliminary data.</text>
</comment>
<gene>
    <name evidence="2" type="ORF">AMR76_21040</name>
</gene>
<evidence type="ECO:0000313" key="2">
    <source>
        <dbReference type="EMBL" id="KQH83799.1"/>
    </source>
</evidence>
<protein>
    <submittedName>
        <fullName evidence="2">Pilus assembly protein PilW</fullName>
    </submittedName>
</protein>
<dbReference type="EMBL" id="LKHS01000028">
    <property type="protein sequence ID" value="KQH83799.1"/>
    <property type="molecule type" value="Genomic_DNA"/>
</dbReference>
<evidence type="ECO:0000313" key="3">
    <source>
        <dbReference type="Proteomes" id="UP000051221"/>
    </source>
</evidence>
<accession>A0A0Q2MVS4</accession>
<organism evidence="2 3">
    <name type="scientific">Vibrio furnissii</name>
    <dbReference type="NCBI Taxonomy" id="29494"/>
    <lineage>
        <taxon>Bacteria</taxon>
        <taxon>Pseudomonadati</taxon>
        <taxon>Pseudomonadota</taxon>
        <taxon>Gammaproteobacteria</taxon>
        <taxon>Vibrionales</taxon>
        <taxon>Vibrionaceae</taxon>
        <taxon>Vibrio</taxon>
    </lineage>
</organism>
<keyword evidence="3" id="KW-1185">Reference proteome</keyword>
<evidence type="ECO:0000256" key="1">
    <source>
        <dbReference type="SAM" id="Phobius"/>
    </source>
</evidence>
<sequence length="213" mass="22827">MAIRNATRRLGGASLIEFMIAALVGAMALGIVGSVFISSQRSAAQRSQEILLLQNMTNVLQVMKEDLYQAGYGGVQRKSVLLSGATRIVHTEAAPPLLGYVYQVMSGASSAYRNVVYRQQSAAGGTMELKLCEKQQPVPLSVASAADSGFSGNCYSLFDARQISVMAFSARTERLVSDRVSGAVTTVSLTAALTQNPSVSQSLSFHIQQRNWQ</sequence>